<dbReference type="CDD" id="cd00771">
    <property type="entry name" value="ThrRS_core"/>
    <property type="match status" value="1"/>
</dbReference>
<dbReference type="PANTHER" id="PTHR11451">
    <property type="entry name" value="THREONINE-TRNA LIGASE"/>
    <property type="match status" value="1"/>
</dbReference>
<dbReference type="PANTHER" id="PTHR11451:SF50">
    <property type="entry name" value="THREONINE--TRNA LIGASE, MITOCHONDRIAL"/>
    <property type="match status" value="1"/>
</dbReference>
<reference evidence="15" key="1">
    <citation type="journal article" date="2016" name="Proc. Natl. Acad. Sci. U.S.A.">
        <title>Comparative genomics of biotechnologically important yeasts.</title>
        <authorList>
            <person name="Riley R."/>
            <person name="Haridas S."/>
            <person name="Wolfe K.H."/>
            <person name="Lopes M.R."/>
            <person name="Hittinger C.T."/>
            <person name="Goeker M."/>
            <person name="Salamov A.A."/>
            <person name="Wisecaver J.H."/>
            <person name="Long T.M."/>
            <person name="Calvey C.H."/>
            <person name="Aerts A.L."/>
            <person name="Barry K.W."/>
            <person name="Choi C."/>
            <person name="Clum A."/>
            <person name="Coughlan A.Y."/>
            <person name="Deshpande S."/>
            <person name="Douglass A.P."/>
            <person name="Hanson S.J."/>
            <person name="Klenk H.-P."/>
            <person name="LaButti K.M."/>
            <person name="Lapidus A."/>
            <person name="Lindquist E.A."/>
            <person name="Lipzen A.M."/>
            <person name="Meier-Kolthoff J.P."/>
            <person name="Ohm R.A."/>
            <person name="Otillar R.P."/>
            <person name="Pangilinan J.L."/>
            <person name="Peng Y."/>
            <person name="Rokas A."/>
            <person name="Rosa C.A."/>
            <person name="Scheuner C."/>
            <person name="Sibirny A.A."/>
            <person name="Slot J.C."/>
            <person name="Stielow J.B."/>
            <person name="Sun H."/>
            <person name="Kurtzman C.P."/>
            <person name="Blackwell M."/>
            <person name="Grigoriev I.V."/>
            <person name="Jeffries T.W."/>
        </authorList>
    </citation>
    <scope>NUCLEOTIDE SEQUENCE [LARGE SCALE GENOMIC DNA]</scope>
    <source>
        <strain evidence="15">NRRL Y-1626</strain>
    </source>
</reference>
<proteinExistence type="inferred from homology"/>
<evidence type="ECO:0000256" key="2">
    <source>
        <dbReference type="ARBA" id="ARBA00008226"/>
    </source>
</evidence>
<dbReference type="Gene3D" id="3.40.50.800">
    <property type="entry name" value="Anticodon-binding domain"/>
    <property type="match status" value="1"/>
</dbReference>
<evidence type="ECO:0000259" key="13">
    <source>
        <dbReference type="PROSITE" id="PS50862"/>
    </source>
</evidence>
<dbReference type="SUPFAM" id="SSF55681">
    <property type="entry name" value="Class II aaRS and biotin synthetases"/>
    <property type="match status" value="1"/>
</dbReference>
<dbReference type="GO" id="GO:0005524">
    <property type="term" value="F:ATP binding"/>
    <property type="evidence" value="ECO:0007669"/>
    <property type="project" value="UniProtKB-KW"/>
</dbReference>
<keyword evidence="10" id="KW-0030">Aminoacyl-tRNA synthetase</keyword>
<keyword evidence="9" id="KW-0496">Mitochondrion</keyword>
<dbReference type="AlphaFoldDB" id="A0A1B7TGL5"/>
<dbReference type="Pfam" id="PF00587">
    <property type="entry name" value="tRNA-synt_2b"/>
    <property type="match status" value="1"/>
</dbReference>
<dbReference type="GO" id="GO:0004829">
    <property type="term" value="F:threonine-tRNA ligase activity"/>
    <property type="evidence" value="ECO:0007669"/>
    <property type="project" value="UniProtKB-EC"/>
</dbReference>
<comment type="subcellular location">
    <subcellularLocation>
        <location evidence="1">Mitochondrion matrix</location>
    </subcellularLocation>
</comment>
<evidence type="ECO:0000256" key="4">
    <source>
        <dbReference type="ARBA" id="ARBA00022598"/>
    </source>
</evidence>
<dbReference type="InterPro" id="IPR045864">
    <property type="entry name" value="aa-tRNA-synth_II/BPL/LPL"/>
</dbReference>
<keyword evidence="15" id="KW-1185">Reference proteome</keyword>
<dbReference type="FunFam" id="3.30.930.10:FF:000039">
    <property type="entry name" value="Threonyl-tRNA synthetase, mitochondrial"/>
    <property type="match status" value="1"/>
</dbReference>
<evidence type="ECO:0000256" key="12">
    <source>
        <dbReference type="ARBA" id="ARBA00049515"/>
    </source>
</evidence>
<dbReference type="Gene3D" id="3.30.930.10">
    <property type="entry name" value="Bira Bifunctional Protein, Domain 2"/>
    <property type="match status" value="1"/>
</dbReference>
<dbReference type="EMBL" id="LXPE01000006">
    <property type="protein sequence ID" value="OBA27876.1"/>
    <property type="molecule type" value="Genomic_DNA"/>
</dbReference>
<keyword evidence="8" id="KW-0809">Transit peptide</keyword>
<dbReference type="InterPro" id="IPR036621">
    <property type="entry name" value="Anticodon-bd_dom_sf"/>
</dbReference>
<dbReference type="InterPro" id="IPR002314">
    <property type="entry name" value="aa-tRNA-synt_IIb"/>
</dbReference>
<dbReference type="NCBIfam" id="TIGR00418">
    <property type="entry name" value="thrS"/>
    <property type="match status" value="1"/>
</dbReference>
<feature type="domain" description="Aminoacyl-transfer RNA synthetases class-II family profile" evidence="13">
    <location>
        <begin position="68"/>
        <end position="358"/>
    </location>
</feature>
<comment type="catalytic activity">
    <reaction evidence="12">
        <text>tRNA(Thr) + L-threonine + ATP = L-threonyl-tRNA(Thr) + AMP + diphosphate + H(+)</text>
        <dbReference type="Rhea" id="RHEA:24624"/>
        <dbReference type="Rhea" id="RHEA-COMP:9670"/>
        <dbReference type="Rhea" id="RHEA-COMP:9704"/>
        <dbReference type="ChEBI" id="CHEBI:15378"/>
        <dbReference type="ChEBI" id="CHEBI:30616"/>
        <dbReference type="ChEBI" id="CHEBI:33019"/>
        <dbReference type="ChEBI" id="CHEBI:57926"/>
        <dbReference type="ChEBI" id="CHEBI:78442"/>
        <dbReference type="ChEBI" id="CHEBI:78534"/>
        <dbReference type="ChEBI" id="CHEBI:456215"/>
        <dbReference type="EC" id="6.1.1.3"/>
    </reaction>
</comment>
<dbReference type="SUPFAM" id="SSF52954">
    <property type="entry name" value="Class II aaRS ABD-related"/>
    <property type="match status" value="1"/>
</dbReference>
<protein>
    <recommendedName>
        <fullName evidence="3">threonine--tRNA ligase</fullName>
        <ecNumber evidence="3">6.1.1.3</ecNumber>
    </recommendedName>
    <alternativeName>
        <fullName evidence="11">Threonyl-tRNA synthetase</fullName>
    </alternativeName>
</protein>
<dbReference type="InterPro" id="IPR033728">
    <property type="entry name" value="ThrRS_core"/>
</dbReference>
<evidence type="ECO:0000256" key="5">
    <source>
        <dbReference type="ARBA" id="ARBA00022741"/>
    </source>
</evidence>
<evidence type="ECO:0000313" key="15">
    <source>
        <dbReference type="Proteomes" id="UP000092321"/>
    </source>
</evidence>
<dbReference type="PROSITE" id="PS50862">
    <property type="entry name" value="AA_TRNA_LIGASE_II"/>
    <property type="match status" value="1"/>
</dbReference>
<comment type="similarity">
    <text evidence="2">Belongs to the class-II aminoacyl-tRNA synthetase family.</text>
</comment>
<evidence type="ECO:0000256" key="11">
    <source>
        <dbReference type="ARBA" id="ARBA00031900"/>
    </source>
</evidence>
<sequence length="467" mass="54682">MLSKRSINSGSISLLKRYKSTKSPSSKVKTTSTTTNQLTSQIGTDQELFFNDPVSQGSTFFQPNGKFIFETLKNFITLQTLYKYGFKQVETPLLFKKDLWEKSGHWKNYKEEMFKVKGYRECEEHEHNHTIDASAEEYSLKPMNCPGHALLFKKQLRSYQELPLRFYENSPLHRNERTGALMGLTRLRKFHQDDGHIFCRSDQISDELKQCLKFLDLVYGKIFKFEYELEVSTRPETNYLGELEEWDLAESSLMNILKELGKPYTINKGDGAFYGPKIDCKIKDNNGKKHQVATIQLDFQLPKNFELRFMNANNEFEKPIMIHRAILGSIERFMAILLDHYKGDWPFWLNPKQVAILPIKTKEPKFLEHAKKLNDFLIKGGKDCEDDIILRKDYHFRSYIDSRSEGVGLRIRDNITNSKAGYLVIIGEKEINENKYSFRSSKNREIVELLTKEEIFDRLVKLEDSFE</sequence>
<dbReference type="GO" id="GO:0070159">
    <property type="term" value="P:mitochondrial threonyl-tRNA aminoacylation"/>
    <property type="evidence" value="ECO:0007669"/>
    <property type="project" value="TreeGrafter"/>
</dbReference>
<evidence type="ECO:0000256" key="1">
    <source>
        <dbReference type="ARBA" id="ARBA00004305"/>
    </source>
</evidence>
<dbReference type="GO" id="GO:0005759">
    <property type="term" value="C:mitochondrial matrix"/>
    <property type="evidence" value="ECO:0007669"/>
    <property type="project" value="UniProtKB-SubCell"/>
</dbReference>
<dbReference type="PRINTS" id="PR01047">
    <property type="entry name" value="TRNASYNTHTHR"/>
</dbReference>
<evidence type="ECO:0000256" key="6">
    <source>
        <dbReference type="ARBA" id="ARBA00022840"/>
    </source>
</evidence>
<comment type="caution">
    <text evidence="14">The sequence shown here is derived from an EMBL/GenBank/DDBJ whole genome shotgun (WGS) entry which is preliminary data.</text>
</comment>
<accession>A0A1B7TGL5</accession>
<name>A0A1B7TGL5_9ASCO</name>
<dbReference type="Proteomes" id="UP000092321">
    <property type="component" value="Unassembled WGS sequence"/>
</dbReference>
<keyword evidence="5" id="KW-0547">Nucleotide-binding</keyword>
<gene>
    <name evidence="14" type="ORF">HANVADRAFT_110529</name>
</gene>
<dbReference type="Pfam" id="PF03129">
    <property type="entry name" value="HGTP_anticodon"/>
    <property type="match status" value="1"/>
</dbReference>
<dbReference type="InterPro" id="IPR002320">
    <property type="entry name" value="Thr-tRNA-ligase_IIa"/>
</dbReference>
<evidence type="ECO:0000256" key="8">
    <source>
        <dbReference type="ARBA" id="ARBA00022946"/>
    </source>
</evidence>
<keyword evidence="7" id="KW-0648">Protein biosynthesis</keyword>
<dbReference type="InterPro" id="IPR004154">
    <property type="entry name" value="Anticodon-bd"/>
</dbReference>
<evidence type="ECO:0000313" key="14">
    <source>
        <dbReference type="EMBL" id="OBA27876.1"/>
    </source>
</evidence>
<organism evidence="14 15">
    <name type="scientific">Hanseniaspora valbyensis NRRL Y-1626</name>
    <dbReference type="NCBI Taxonomy" id="766949"/>
    <lineage>
        <taxon>Eukaryota</taxon>
        <taxon>Fungi</taxon>
        <taxon>Dikarya</taxon>
        <taxon>Ascomycota</taxon>
        <taxon>Saccharomycotina</taxon>
        <taxon>Saccharomycetes</taxon>
        <taxon>Saccharomycodales</taxon>
        <taxon>Saccharomycodaceae</taxon>
        <taxon>Hanseniaspora</taxon>
    </lineage>
</organism>
<dbReference type="InterPro" id="IPR006195">
    <property type="entry name" value="aa-tRNA-synth_II"/>
</dbReference>
<dbReference type="OrthoDB" id="5423599at2759"/>
<dbReference type="EC" id="6.1.1.3" evidence="3"/>
<keyword evidence="4" id="KW-0436">Ligase</keyword>
<evidence type="ECO:0000256" key="3">
    <source>
        <dbReference type="ARBA" id="ARBA00013163"/>
    </source>
</evidence>
<evidence type="ECO:0000256" key="9">
    <source>
        <dbReference type="ARBA" id="ARBA00023128"/>
    </source>
</evidence>
<evidence type="ECO:0000256" key="7">
    <source>
        <dbReference type="ARBA" id="ARBA00022917"/>
    </source>
</evidence>
<keyword evidence="6" id="KW-0067">ATP-binding</keyword>
<evidence type="ECO:0000256" key="10">
    <source>
        <dbReference type="ARBA" id="ARBA00023146"/>
    </source>
</evidence>